<gene>
    <name evidence="1" type="ORF">DPMN_115816</name>
</gene>
<keyword evidence="2" id="KW-1185">Reference proteome</keyword>
<dbReference type="AlphaFoldDB" id="A0A9D4KMN7"/>
<sequence>MNENLSGSYFQISPQVNFLSVVFHLVHVPCAPISTALACLALSSSLLTSDCIIARLSFWSDLLHNTVLVAPIT</sequence>
<reference evidence="1" key="1">
    <citation type="journal article" date="2019" name="bioRxiv">
        <title>The Genome of the Zebra Mussel, Dreissena polymorpha: A Resource for Invasive Species Research.</title>
        <authorList>
            <person name="McCartney M.A."/>
            <person name="Auch B."/>
            <person name="Kono T."/>
            <person name="Mallez S."/>
            <person name="Zhang Y."/>
            <person name="Obille A."/>
            <person name="Becker A."/>
            <person name="Abrahante J.E."/>
            <person name="Garbe J."/>
            <person name="Badalamenti J.P."/>
            <person name="Herman A."/>
            <person name="Mangelson H."/>
            <person name="Liachko I."/>
            <person name="Sullivan S."/>
            <person name="Sone E.D."/>
            <person name="Koren S."/>
            <person name="Silverstein K.A.T."/>
            <person name="Beckman K.B."/>
            <person name="Gohl D.M."/>
        </authorList>
    </citation>
    <scope>NUCLEOTIDE SEQUENCE</scope>
    <source>
        <strain evidence="1">Duluth1</strain>
        <tissue evidence="1">Whole animal</tissue>
    </source>
</reference>
<accession>A0A9D4KMN7</accession>
<evidence type="ECO:0000313" key="2">
    <source>
        <dbReference type="Proteomes" id="UP000828390"/>
    </source>
</evidence>
<evidence type="ECO:0000313" key="1">
    <source>
        <dbReference type="EMBL" id="KAH3842319.1"/>
    </source>
</evidence>
<reference evidence="1" key="2">
    <citation type="submission" date="2020-11" db="EMBL/GenBank/DDBJ databases">
        <authorList>
            <person name="McCartney M.A."/>
            <person name="Auch B."/>
            <person name="Kono T."/>
            <person name="Mallez S."/>
            <person name="Becker A."/>
            <person name="Gohl D.M."/>
            <person name="Silverstein K.A.T."/>
            <person name="Koren S."/>
            <person name="Bechman K.B."/>
            <person name="Herman A."/>
            <person name="Abrahante J.E."/>
            <person name="Garbe J."/>
        </authorList>
    </citation>
    <scope>NUCLEOTIDE SEQUENCE</scope>
    <source>
        <strain evidence="1">Duluth1</strain>
        <tissue evidence="1">Whole animal</tissue>
    </source>
</reference>
<comment type="caution">
    <text evidence="1">The sequence shown here is derived from an EMBL/GenBank/DDBJ whole genome shotgun (WGS) entry which is preliminary data.</text>
</comment>
<dbReference type="EMBL" id="JAIWYP010000004">
    <property type="protein sequence ID" value="KAH3842319.1"/>
    <property type="molecule type" value="Genomic_DNA"/>
</dbReference>
<name>A0A9D4KMN7_DREPO</name>
<dbReference type="Proteomes" id="UP000828390">
    <property type="component" value="Unassembled WGS sequence"/>
</dbReference>
<protein>
    <submittedName>
        <fullName evidence="1">Uncharacterized protein</fullName>
    </submittedName>
</protein>
<proteinExistence type="predicted"/>
<organism evidence="1 2">
    <name type="scientific">Dreissena polymorpha</name>
    <name type="common">Zebra mussel</name>
    <name type="synonym">Mytilus polymorpha</name>
    <dbReference type="NCBI Taxonomy" id="45954"/>
    <lineage>
        <taxon>Eukaryota</taxon>
        <taxon>Metazoa</taxon>
        <taxon>Spiralia</taxon>
        <taxon>Lophotrochozoa</taxon>
        <taxon>Mollusca</taxon>
        <taxon>Bivalvia</taxon>
        <taxon>Autobranchia</taxon>
        <taxon>Heteroconchia</taxon>
        <taxon>Euheterodonta</taxon>
        <taxon>Imparidentia</taxon>
        <taxon>Neoheterodontei</taxon>
        <taxon>Myida</taxon>
        <taxon>Dreissenoidea</taxon>
        <taxon>Dreissenidae</taxon>
        <taxon>Dreissena</taxon>
    </lineage>
</organism>